<reference evidence="2" key="1">
    <citation type="journal article" date="2022" name="bioRxiv">
        <title>Sequencing and chromosome-scale assembly of the giantPleurodeles waltlgenome.</title>
        <authorList>
            <person name="Brown T."/>
            <person name="Elewa A."/>
            <person name="Iarovenko S."/>
            <person name="Subramanian E."/>
            <person name="Araus A.J."/>
            <person name="Petzold A."/>
            <person name="Susuki M."/>
            <person name="Suzuki K.-i.T."/>
            <person name="Hayashi T."/>
            <person name="Toyoda A."/>
            <person name="Oliveira C."/>
            <person name="Osipova E."/>
            <person name="Leigh N.D."/>
            <person name="Simon A."/>
            <person name="Yun M.H."/>
        </authorList>
    </citation>
    <scope>NUCLEOTIDE SEQUENCE</scope>
    <source>
        <strain evidence="2">20211129_DDA</strain>
        <tissue evidence="2">Liver</tissue>
    </source>
</reference>
<keyword evidence="3" id="KW-1185">Reference proteome</keyword>
<dbReference type="AlphaFoldDB" id="A0AAV7SCU6"/>
<feature type="region of interest" description="Disordered" evidence="1">
    <location>
        <begin position="93"/>
        <end position="205"/>
    </location>
</feature>
<feature type="region of interest" description="Disordered" evidence="1">
    <location>
        <begin position="1"/>
        <end position="25"/>
    </location>
</feature>
<proteinExistence type="predicted"/>
<sequence>MLGQLPGVSARRGPGPLHSGTHLKWTTCPTTISSVPTGAYQGSLSATLSASSVFARAQSSSSSQAAPQPAPGSHRHLGVALLRLLCGLVPARPSLGPRLRPGAAPLRRPTGRVFNWAPGPQPASPPQRGDSSRVPRSPLADQPRAASARSPARGHNLNRGPAPVFSEGRPHPEALPRCTLTGRVLTWAPGPPPSPPQPRGDSSRVPRCFWAVRPRAGSGRGPTQGRGFGCAHRPPVLDLADRPIPPPGTLRGRHGGPITPSHFRWLSPSARTPIGPEKARF</sequence>
<evidence type="ECO:0000313" key="2">
    <source>
        <dbReference type="EMBL" id="KAJ1161636.1"/>
    </source>
</evidence>
<name>A0AAV7SCU6_PLEWA</name>
<dbReference type="EMBL" id="JANPWB010000008">
    <property type="protein sequence ID" value="KAJ1161636.1"/>
    <property type="molecule type" value="Genomic_DNA"/>
</dbReference>
<gene>
    <name evidence="2" type="ORF">NDU88_002120</name>
</gene>
<dbReference type="Proteomes" id="UP001066276">
    <property type="component" value="Chromosome 4_2"/>
</dbReference>
<accession>A0AAV7SCU6</accession>
<evidence type="ECO:0000313" key="3">
    <source>
        <dbReference type="Proteomes" id="UP001066276"/>
    </source>
</evidence>
<protein>
    <submittedName>
        <fullName evidence="2">Uncharacterized protein</fullName>
    </submittedName>
</protein>
<organism evidence="2 3">
    <name type="scientific">Pleurodeles waltl</name>
    <name type="common">Iberian ribbed newt</name>
    <dbReference type="NCBI Taxonomy" id="8319"/>
    <lineage>
        <taxon>Eukaryota</taxon>
        <taxon>Metazoa</taxon>
        <taxon>Chordata</taxon>
        <taxon>Craniata</taxon>
        <taxon>Vertebrata</taxon>
        <taxon>Euteleostomi</taxon>
        <taxon>Amphibia</taxon>
        <taxon>Batrachia</taxon>
        <taxon>Caudata</taxon>
        <taxon>Salamandroidea</taxon>
        <taxon>Salamandridae</taxon>
        <taxon>Pleurodelinae</taxon>
        <taxon>Pleurodeles</taxon>
    </lineage>
</organism>
<feature type="compositionally biased region" description="Low complexity" evidence="1">
    <location>
        <begin position="143"/>
        <end position="153"/>
    </location>
</feature>
<comment type="caution">
    <text evidence="2">The sequence shown here is derived from an EMBL/GenBank/DDBJ whole genome shotgun (WGS) entry which is preliminary data.</text>
</comment>
<feature type="compositionally biased region" description="Low complexity" evidence="1">
    <location>
        <begin position="93"/>
        <end position="108"/>
    </location>
</feature>
<evidence type="ECO:0000256" key="1">
    <source>
        <dbReference type="SAM" id="MobiDB-lite"/>
    </source>
</evidence>
<feature type="compositionally biased region" description="Pro residues" evidence="1">
    <location>
        <begin position="189"/>
        <end position="198"/>
    </location>
</feature>